<reference evidence="1" key="1">
    <citation type="journal article" date="2015" name="Front. Microbiol.">
        <title>Combining genomic sequencing methods to explore viral diversity and reveal potential virus-host interactions.</title>
        <authorList>
            <person name="Chow C.E."/>
            <person name="Winget D.M."/>
            <person name="White R.A.III."/>
            <person name="Hallam S.J."/>
            <person name="Suttle C.A."/>
        </authorList>
    </citation>
    <scope>NUCLEOTIDE SEQUENCE</scope>
    <source>
        <strain evidence="1">Oxic1_8</strain>
    </source>
</reference>
<evidence type="ECO:0000313" key="1">
    <source>
        <dbReference type="EMBL" id="AKH48391.1"/>
    </source>
</evidence>
<dbReference type="EMBL" id="KR029603">
    <property type="protein sequence ID" value="AKH48391.1"/>
    <property type="molecule type" value="Genomic_DNA"/>
</dbReference>
<name>A0A0F7LB35_9VIRU</name>
<dbReference type="SUPFAM" id="SSF109604">
    <property type="entry name" value="HD-domain/PDEase-like"/>
    <property type="match status" value="1"/>
</dbReference>
<dbReference type="Gene3D" id="1.10.3210.10">
    <property type="entry name" value="Hypothetical protein af1432"/>
    <property type="match status" value="1"/>
</dbReference>
<protein>
    <recommendedName>
        <fullName evidence="2">Phosphohydrolase</fullName>
    </recommendedName>
</protein>
<evidence type="ECO:0008006" key="2">
    <source>
        <dbReference type="Google" id="ProtNLM"/>
    </source>
</evidence>
<proteinExistence type="predicted"/>
<sequence>MRHHVVTFTGESFDPFDPDPEKIHIIDIAHQLAGTVRWHGATNWTKDRPAITVAEHSVRVAAECPHGCVLEGLLHDAAEAYLGDMPRPYRWRFPLFIAAEERLRRVIATRFDAALLIPQAVQRADDRMCVTEFRDLVDAHSADWIEGLPDAEPFPELITPVTPFEAEVAFLAKFDSLRCR</sequence>
<accession>A0A0F7LB35</accession>
<organism evidence="1">
    <name type="scientific">uncultured marine virus</name>
    <dbReference type="NCBI Taxonomy" id="186617"/>
    <lineage>
        <taxon>Viruses</taxon>
        <taxon>environmental samples</taxon>
    </lineage>
</organism>
<reference evidence="1" key="2">
    <citation type="submission" date="2015-03" db="EMBL/GenBank/DDBJ databases">
        <authorList>
            <person name="Chow C.-E.T."/>
            <person name="Winget D.M."/>
            <person name="White R.A.III."/>
            <person name="Hallam S.J."/>
            <person name="Suttle C.A."/>
        </authorList>
    </citation>
    <scope>NUCLEOTIDE SEQUENCE</scope>
    <source>
        <strain evidence="1">Oxic1_8</strain>
    </source>
</reference>